<keyword evidence="3" id="KW-0547">Nucleotide-binding</keyword>
<keyword evidence="4" id="KW-0067">ATP-binding</keyword>
<dbReference type="AlphaFoldDB" id="F1ZAQ8"/>
<organism evidence="6 7">
    <name type="scientific">Novosphingobium nitrogenifigens DSM 19370</name>
    <dbReference type="NCBI Taxonomy" id="983920"/>
    <lineage>
        <taxon>Bacteria</taxon>
        <taxon>Pseudomonadati</taxon>
        <taxon>Pseudomonadota</taxon>
        <taxon>Alphaproteobacteria</taxon>
        <taxon>Sphingomonadales</taxon>
        <taxon>Sphingomonadaceae</taxon>
        <taxon>Novosphingobium</taxon>
    </lineage>
</organism>
<dbReference type="Proteomes" id="UP000004728">
    <property type="component" value="Unassembled WGS sequence"/>
</dbReference>
<dbReference type="InterPro" id="IPR034646">
    <property type="entry name" value="ADCK3_dom"/>
</dbReference>
<keyword evidence="2" id="KW-0808">Transferase</keyword>
<evidence type="ECO:0000313" key="6">
    <source>
        <dbReference type="EMBL" id="EGD58305.1"/>
    </source>
</evidence>
<dbReference type="InParanoid" id="F1ZAQ8"/>
<keyword evidence="7" id="KW-1185">Reference proteome</keyword>
<dbReference type="InterPro" id="IPR011009">
    <property type="entry name" value="Kinase-like_dom_sf"/>
</dbReference>
<dbReference type="PANTHER" id="PTHR43851:SF3">
    <property type="entry name" value="COENZYME Q8"/>
    <property type="match status" value="1"/>
</dbReference>
<name>F1ZAQ8_9SPHN</name>
<dbReference type="HOGENOM" id="CLU_006533_9_3_5"/>
<dbReference type="GO" id="GO:0016740">
    <property type="term" value="F:transferase activity"/>
    <property type="evidence" value="ECO:0007669"/>
    <property type="project" value="UniProtKB-KW"/>
</dbReference>
<evidence type="ECO:0000259" key="5">
    <source>
        <dbReference type="Pfam" id="PF03109"/>
    </source>
</evidence>
<dbReference type="Pfam" id="PF03109">
    <property type="entry name" value="ABC1"/>
    <property type="match status" value="1"/>
</dbReference>
<dbReference type="EMBL" id="AEWJ01000043">
    <property type="protein sequence ID" value="EGD58305.1"/>
    <property type="molecule type" value="Genomic_DNA"/>
</dbReference>
<comment type="similarity">
    <text evidence="1">Belongs to the protein kinase superfamily. ADCK protein kinase family.</text>
</comment>
<dbReference type="SUPFAM" id="SSF56112">
    <property type="entry name" value="Protein kinase-like (PK-like)"/>
    <property type="match status" value="1"/>
</dbReference>
<gene>
    <name evidence="6" type="ORF">Y88_0359</name>
</gene>
<dbReference type="GO" id="GO:0006744">
    <property type="term" value="P:ubiquinone biosynthetic process"/>
    <property type="evidence" value="ECO:0007669"/>
    <property type="project" value="TreeGrafter"/>
</dbReference>
<evidence type="ECO:0000256" key="1">
    <source>
        <dbReference type="ARBA" id="ARBA00009670"/>
    </source>
</evidence>
<dbReference type="CDD" id="cd13970">
    <property type="entry name" value="ABC1_ADCK3"/>
    <property type="match status" value="1"/>
</dbReference>
<proteinExistence type="inferred from homology"/>
<dbReference type="OrthoDB" id="9795390at2"/>
<sequence length="436" mass="47765">MTSDARKVPSGRLSRLGAFGQLAAGVAGGVVAEGARRLAQGERPTMSDLLLTPANAVRVTEQLSRLRGAAMKLGQMISLDAGDMLPAELTQILARLRDAAHIMPPTQLEKVLATSWGPGWRRRFRRFDARPVAAASIGQVHRAELPDGRVLAIKVQYPGVARSIDSDVDNVATLLKVSGLLPSGLDLAPLLTEAKRQLHEEADYLREAAQMSRYADLLADDPAFLVPRPAMDLTGRHVLAMDFIAARSIDTLGEADQDVRNRAMAALLGLVLREVFDFGFMQTDPNFANYRWQEATGKIVLLDFGAARPVAERVREGYAALVHSGLHTDKPGLCRALIEIGFLSENQFARHGPALDRIIDTILGLLDRADDFDFADRRFTEQIRAEVPSIASDRASWHIPPAETLFVQRKISGTIALAVRMKARLPVKDMVARYDT</sequence>
<dbReference type="InterPro" id="IPR051409">
    <property type="entry name" value="Atypical_kinase_ADCK"/>
</dbReference>
<dbReference type="RefSeq" id="WP_008067029.1">
    <property type="nucleotide sequence ID" value="NZ_AQWK01000011.1"/>
</dbReference>
<dbReference type="InterPro" id="IPR004147">
    <property type="entry name" value="ABC1_dom"/>
</dbReference>
<reference evidence="6 7" key="1">
    <citation type="journal article" date="2012" name="J. Bacteriol.">
        <title>Draft Genome Sequence of Novosphingobium nitrogenifigens Y88T.</title>
        <authorList>
            <person name="Strabala T.J."/>
            <person name="Macdonald L."/>
            <person name="Liu V."/>
            <person name="Smit A.M."/>
        </authorList>
    </citation>
    <scope>NUCLEOTIDE SEQUENCE [LARGE SCALE GENOMIC DNA]</scope>
    <source>
        <strain evidence="6 7">DSM 19370</strain>
    </source>
</reference>
<dbReference type="eggNOG" id="COG0661">
    <property type="taxonomic scope" value="Bacteria"/>
</dbReference>
<dbReference type="STRING" id="983920.Y88_0359"/>
<evidence type="ECO:0000256" key="2">
    <source>
        <dbReference type="ARBA" id="ARBA00022679"/>
    </source>
</evidence>
<evidence type="ECO:0000313" key="7">
    <source>
        <dbReference type="Proteomes" id="UP000004728"/>
    </source>
</evidence>
<feature type="domain" description="ABC1 atypical kinase-like" evidence="5">
    <location>
        <begin position="95"/>
        <end position="332"/>
    </location>
</feature>
<dbReference type="GO" id="GO:0005524">
    <property type="term" value="F:ATP binding"/>
    <property type="evidence" value="ECO:0007669"/>
    <property type="project" value="UniProtKB-KW"/>
</dbReference>
<protein>
    <submittedName>
        <fullName evidence="6">ABC-1 domain-containing protein</fullName>
    </submittedName>
</protein>
<evidence type="ECO:0000256" key="3">
    <source>
        <dbReference type="ARBA" id="ARBA00022741"/>
    </source>
</evidence>
<evidence type="ECO:0000256" key="4">
    <source>
        <dbReference type="ARBA" id="ARBA00022840"/>
    </source>
</evidence>
<comment type="caution">
    <text evidence="6">The sequence shown here is derived from an EMBL/GenBank/DDBJ whole genome shotgun (WGS) entry which is preliminary data.</text>
</comment>
<accession>F1ZAQ8</accession>
<dbReference type="PANTHER" id="PTHR43851">
    <property type="match status" value="1"/>
</dbReference>